<keyword evidence="11" id="KW-1185">Reference proteome</keyword>
<dbReference type="PRINTS" id="PR00126">
    <property type="entry name" value="ATPASEGAMMA"/>
</dbReference>
<dbReference type="KEGG" id="mbc:MYB_00415"/>
<dbReference type="Gene3D" id="1.10.287.80">
    <property type="entry name" value="ATP synthase, gamma subunit, helix hairpin domain"/>
    <property type="match status" value="1"/>
</dbReference>
<keyword evidence="5" id="KW-0375">Hydrogen ion transport</keyword>
<comment type="function">
    <text evidence="1">Produces ATP from ADP in the presence of a proton gradient across the membrane. The gamma chain is believed to be important in regulating ATPase activity and the flow of protons through the CF(0) complex.</text>
</comment>
<dbReference type="OrthoDB" id="9812769at2"/>
<comment type="subcellular location">
    <subcellularLocation>
        <location evidence="2">Membrane</location>
        <topology evidence="2">Peripheral membrane protein</topology>
    </subcellularLocation>
</comment>
<dbReference type="Proteomes" id="UP000019229">
    <property type="component" value="Chromosome"/>
</dbReference>
<accession>W5US91</accession>
<dbReference type="PANTHER" id="PTHR11693">
    <property type="entry name" value="ATP SYNTHASE GAMMA CHAIN"/>
    <property type="match status" value="1"/>
</dbReference>
<keyword evidence="9" id="KW-0066">ATP synthesis</keyword>
<dbReference type="AlphaFoldDB" id="W5US91"/>
<dbReference type="InterPro" id="IPR000131">
    <property type="entry name" value="ATP_synth_F1_gsu"/>
</dbReference>
<evidence type="ECO:0000256" key="3">
    <source>
        <dbReference type="ARBA" id="ARBA00007681"/>
    </source>
</evidence>
<keyword evidence="7" id="KW-0472">Membrane</keyword>
<evidence type="ECO:0000256" key="7">
    <source>
        <dbReference type="ARBA" id="ARBA00023136"/>
    </source>
</evidence>
<keyword evidence="6" id="KW-0406">Ion transport</keyword>
<dbReference type="SUPFAM" id="SSF52943">
    <property type="entry name" value="ATP synthase (F1-ATPase), gamma subunit"/>
    <property type="match status" value="1"/>
</dbReference>
<organism evidence="10 11">
    <name type="scientific">Mesomycoplasma bovoculi M165/69</name>
    <dbReference type="NCBI Taxonomy" id="743966"/>
    <lineage>
        <taxon>Bacteria</taxon>
        <taxon>Bacillati</taxon>
        <taxon>Mycoplasmatota</taxon>
        <taxon>Mycoplasmoidales</taxon>
        <taxon>Metamycoplasmataceae</taxon>
        <taxon>Mesomycoplasma</taxon>
    </lineage>
</organism>
<dbReference type="InterPro" id="IPR035968">
    <property type="entry name" value="ATP_synth_F1_ATPase_gsu"/>
</dbReference>
<evidence type="ECO:0000256" key="9">
    <source>
        <dbReference type="ARBA" id="ARBA00023310"/>
    </source>
</evidence>
<comment type="similarity">
    <text evidence="3">Belongs to the ATPase gamma chain family.</text>
</comment>
<keyword evidence="8" id="KW-0139">CF(1)</keyword>
<dbReference type="eggNOG" id="COG0224">
    <property type="taxonomic scope" value="Bacteria"/>
</dbReference>
<dbReference type="Gene3D" id="3.40.1380.10">
    <property type="match status" value="1"/>
</dbReference>
<proteinExistence type="inferred from homology"/>
<dbReference type="GO" id="GO:0045259">
    <property type="term" value="C:proton-transporting ATP synthase complex"/>
    <property type="evidence" value="ECO:0007669"/>
    <property type="project" value="UniProtKB-KW"/>
</dbReference>
<name>W5US91_9BACT</name>
<evidence type="ECO:0000256" key="2">
    <source>
        <dbReference type="ARBA" id="ARBA00004170"/>
    </source>
</evidence>
<dbReference type="Pfam" id="PF00231">
    <property type="entry name" value="ATP-synt"/>
    <property type="match status" value="1"/>
</dbReference>
<evidence type="ECO:0000313" key="11">
    <source>
        <dbReference type="Proteomes" id="UP000019229"/>
    </source>
</evidence>
<dbReference type="HOGENOM" id="CLU_050669_0_1_14"/>
<keyword evidence="4" id="KW-0813">Transport</keyword>
<evidence type="ECO:0000256" key="5">
    <source>
        <dbReference type="ARBA" id="ARBA00022781"/>
    </source>
</evidence>
<evidence type="ECO:0000313" key="10">
    <source>
        <dbReference type="EMBL" id="AHH45094.1"/>
    </source>
</evidence>
<evidence type="ECO:0000256" key="6">
    <source>
        <dbReference type="ARBA" id="ARBA00023065"/>
    </source>
</evidence>
<dbReference type="NCBIfam" id="TIGR01146">
    <property type="entry name" value="ATPsyn_F1gamma"/>
    <property type="match status" value="1"/>
</dbReference>
<evidence type="ECO:0000256" key="4">
    <source>
        <dbReference type="ARBA" id="ARBA00022448"/>
    </source>
</evidence>
<dbReference type="PATRIC" id="fig|743966.3.peg.80"/>
<dbReference type="EMBL" id="CP007154">
    <property type="protein sequence ID" value="AHH45094.1"/>
    <property type="molecule type" value="Genomic_DNA"/>
</dbReference>
<dbReference type="PANTHER" id="PTHR11693:SF22">
    <property type="entry name" value="ATP SYNTHASE SUBUNIT GAMMA, MITOCHONDRIAL"/>
    <property type="match status" value="1"/>
</dbReference>
<dbReference type="RefSeq" id="WP_022934896.1">
    <property type="nucleotide sequence ID" value="NZ_CP007154.1"/>
</dbReference>
<evidence type="ECO:0000256" key="1">
    <source>
        <dbReference type="ARBA" id="ARBA00003456"/>
    </source>
</evidence>
<protein>
    <submittedName>
        <fullName evidence="10">ATP synthase gamma chain</fullName>
    </submittedName>
</protein>
<sequence>MPKLNRLKARFSQIKNIEKITKVMEMIANAKIPKIKKQFSQAEQFFVNLDSIFQLVINSIENLDLFASKQENKQLFILFTSNLGFCGSFNNLIIKNFQTHYKPGDDIIIFGKRGVVALQKFSQNFLKVYENIEENNFEETLNEFSELIISHILNKTYSRINVCYNKFVNIITSVPSMHQIFPFKKVEKEISNNFIDFEPSSEEILNRLIPFYTKATIHKLFLESKLVEISSRRVAMENASDNATEIIEKLDLQINSSRQTIITQEIIEIIGANLEH</sequence>
<evidence type="ECO:0000256" key="8">
    <source>
        <dbReference type="ARBA" id="ARBA00023196"/>
    </source>
</evidence>
<dbReference type="STRING" id="743966.MYB_00415"/>
<dbReference type="CDD" id="cd12151">
    <property type="entry name" value="F1-ATPase_gamma"/>
    <property type="match status" value="1"/>
</dbReference>
<gene>
    <name evidence="10" type="primary">atpG</name>
    <name evidence="10" type="ORF">MYB_00415</name>
</gene>
<dbReference type="GO" id="GO:0046933">
    <property type="term" value="F:proton-transporting ATP synthase activity, rotational mechanism"/>
    <property type="evidence" value="ECO:0007669"/>
    <property type="project" value="InterPro"/>
</dbReference>
<reference evidence="10 11" key="1">
    <citation type="journal article" date="2014" name="Genome Announc.">
        <title>Complete Genome Sequence of Mycoplasma bovoculi Strain M165/69T (ATCC 29104).</title>
        <authorList>
            <person name="Calcutt M.J."/>
            <person name="Foecking M.F."/>
        </authorList>
    </citation>
    <scope>NUCLEOTIDE SEQUENCE [LARGE SCALE GENOMIC DNA]</scope>
    <source>
        <strain evidence="10">M165/69</strain>
    </source>
</reference>